<accession>A0A194WVA5</accession>
<dbReference type="KEGG" id="psco:LY89DRAFT_673711"/>
<name>A0A194WVA5_MOLSC</name>
<dbReference type="Proteomes" id="UP000070700">
    <property type="component" value="Unassembled WGS sequence"/>
</dbReference>
<evidence type="ECO:0000313" key="3">
    <source>
        <dbReference type="Proteomes" id="UP000070700"/>
    </source>
</evidence>
<dbReference type="AlphaFoldDB" id="A0A194WVA5"/>
<gene>
    <name evidence="2" type="ORF">LY89DRAFT_673711</name>
</gene>
<proteinExistence type="predicted"/>
<keyword evidence="3" id="KW-1185">Reference proteome</keyword>
<dbReference type="OrthoDB" id="10261782at2759"/>
<feature type="chain" id="PRO_5008267581" evidence="1">
    <location>
        <begin position="17"/>
        <end position="519"/>
    </location>
</feature>
<organism evidence="2 3">
    <name type="scientific">Mollisia scopiformis</name>
    <name type="common">Conifer needle endophyte fungus</name>
    <name type="synonym">Phialocephala scopiformis</name>
    <dbReference type="NCBI Taxonomy" id="149040"/>
    <lineage>
        <taxon>Eukaryota</taxon>
        <taxon>Fungi</taxon>
        <taxon>Dikarya</taxon>
        <taxon>Ascomycota</taxon>
        <taxon>Pezizomycotina</taxon>
        <taxon>Leotiomycetes</taxon>
        <taxon>Helotiales</taxon>
        <taxon>Mollisiaceae</taxon>
        <taxon>Mollisia</taxon>
    </lineage>
</organism>
<sequence length="519" mass="59018">MRFIILLASLLNLALASTSQKPLLGSQNEYGHSIASATENANLIFNAVHSSMRQWGSSIQHNGMSFFPAYIPEGTLLYHGNRIPEIPIGPEWIAFEIPHAEMFAVGWRVKRPQPPGDGDDDKVEVSDEGYVDLRKISPNQLWTLDEPEYEYIPGYLHIYKANRPLKVLYLDGMAAGNSDRGTMDSQDILLLNFTGGVWDERGRAAELCNLAKDIGVEGFVRMECGFELIKCDFSEGLTFISHKQRPNIQKSEGFNTMFLFEFVREIGSRYFGIGAGRVLLDYSSMVSAFFYPANLSNPHPDPGQSKLPRLVKSDDNVLKQMRSDVRDAVIDSNSNVGIDWQGVADMIVKRFASRLQFLATDMDQEKLLSEVNMLVNTFIDYGTHDEQDPVEVCALHYLQPVSPHTEQDHLIQAAFKTVTHKICDTLNEVRKIVLQKREDENAVDVDDASLEVQLIRELNSWLDWPDWTTCGVCAVDEVCFIAVFPYGTEEDHYLPQCRNSEQLFKRLRSRDNYWMPRQR</sequence>
<evidence type="ECO:0000313" key="2">
    <source>
        <dbReference type="EMBL" id="KUJ11900.1"/>
    </source>
</evidence>
<dbReference type="EMBL" id="KQ947425">
    <property type="protein sequence ID" value="KUJ11900.1"/>
    <property type="molecule type" value="Genomic_DNA"/>
</dbReference>
<dbReference type="GeneID" id="28823106"/>
<dbReference type="InParanoid" id="A0A194WVA5"/>
<keyword evidence="1" id="KW-0732">Signal</keyword>
<protein>
    <submittedName>
        <fullName evidence="2">Uncharacterized protein</fullName>
    </submittedName>
</protein>
<dbReference type="InterPro" id="IPR038921">
    <property type="entry name" value="YOR389W-like"/>
</dbReference>
<reference evidence="2 3" key="1">
    <citation type="submission" date="2015-10" db="EMBL/GenBank/DDBJ databases">
        <title>Full genome of DAOMC 229536 Phialocephala scopiformis, a fungal endophyte of spruce producing the potent anti-insectan compound rugulosin.</title>
        <authorList>
            <consortium name="DOE Joint Genome Institute"/>
            <person name="Walker A.K."/>
            <person name="Frasz S.L."/>
            <person name="Seifert K.A."/>
            <person name="Miller J.D."/>
            <person name="Mondo S.J."/>
            <person name="Labutti K."/>
            <person name="Lipzen A."/>
            <person name="Dockter R."/>
            <person name="Kennedy M."/>
            <person name="Grigoriev I.V."/>
            <person name="Spatafora J.W."/>
        </authorList>
    </citation>
    <scope>NUCLEOTIDE SEQUENCE [LARGE SCALE GENOMIC DNA]</scope>
    <source>
        <strain evidence="2 3">CBS 120377</strain>
    </source>
</reference>
<evidence type="ECO:0000256" key="1">
    <source>
        <dbReference type="SAM" id="SignalP"/>
    </source>
</evidence>
<feature type="signal peptide" evidence="1">
    <location>
        <begin position="1"/>
        <end position="16"/>
    </location>
</feature>
<dbReference type="RefSeq" id="XP_018066255.1">
    <property type="nucleotide sequence ID" value="XM_018213380.1"/>
</dbReference>
<dbReference type="PANTHER" id="PTHR35204">
    <property type="entry name" value="YALI0A21131P"/>
    <property type="match status" value="1"/>
</dbReference>
<dbReference type="PANTHER" id="PTHR35204:SF1">
    <property type="entry name" value="ENTEROTOXIN"/>
    <property type="match status" value="1"/>
</dbReference>
<dbReference type="FunCoup" id="A0A194WVA5">
    <property type="interactions" value="31"/>
</dbReference>